<keyword evidence="1" id="KW-1133">Transmembrane helix</keyword>
<sequence length="50" mass="5354">MPLGDKEEPLFVRDSKAKNGYVLNHRNPTGLALIVLVLAGLLITALVVLA</sequence>
<dbReference type="RefSeq" id="WP_274046516.1">
    <property type="nucleotide sequence ID" value="NZ_JANCPR020000020.1"/>
</dbReference>
<gene>
    <name evidence="2" type="ORF">NMN56_021020</name>
</gene>
<dbReference type="EMBL" id="JANCPR020000020">
    <property type="protein sequence ID" value="MDJ1134402.1"/>
    <property type="molecule type" value="Genomic_DNA"/>
</dbReference>
<reference evidence="2 3" key="1">
    <citation type="submission" date="2023-05" db="EMBL/GenBank/DDBJ databases">
        <title>Streptantibioticus silvisoli sp. nov., acidotolerant actinomycetes 1 from pine litter.</title>
        <authorList>
            <person name="Swiecimska M."/>
            <person name="Golinska P."/>
            <person name="Sangal V."/>
            <person name="Wachnowicz B."/>
            <person name="Goodfellow M."/>
        </authorList>
    </citation>
    <scope>NUCLEOTIDE SEQUENCE [LARGE SCALE GENOMIC DNA]</scope>
    <source>
        <strain evidence="2 3">DSM 42109</strain>
    </source>
</reference>
<evidence type="ECO:0000256" key="1">
    <source>
        <dbReference type="SAM" id="Phobius"/>
    </source>
</evidence>
<accession>A0ABT6ZZA1</accession>
<protein>
    <submittedName>
        <fullName evidence="2">Uncharacterized protein</fullName>
    </submittedName>
</protein>
<feature type="transmembrane region" description="Helical" evidence="1">
    <location>
        <begin position="30"/>
        <end position="49"/>
    </location>
</feature>
<organism evidence="2 3">
    <name type="scientific">Streptomyces iconiensis</name>
    <dbReference type="NCBI Taxonomy" id="1384038"/>
    <lineage>
        <taxon>Bacteria</taxon>
        <taxon>Bacillati</taxon>
        <taxon>Actinomycetota</taxon>
        <taxon>Actinomycetes</taxon>
        <taxon>Kitasatosporales</taxon>
        <taxon>Streptomycetaceae</taxon>
        <taxon>Streptomyces</taxon>
    </lineage>
</organism>
<keyword evidence="3" id="KW-1185">Reference proteome</keyword>
<evidence type="ECO:0000313" key="3">
    <source>
        <dbReference type="Proteomes" id="UP001214441"/>
    </source>
</evidence>
<keyword evidence="1" id="KW-0472">Membrane</keyword>
<comment type="caution">
    <text evidence="2">The sequence shown here is derived from an EMBL/GenBank/DDBJ whole genome shotgun (WGS) entry which is preliminary data.</text>
</comment>
<dbReference type="Proteomes" id="UP001214441">
    <property type="component" value="Unassembled WGS sequence"/>
</dbReference>
<proteinExistence type="predicted"/>
<evidence type="ECO:0000313" key="2">
    <source>
        <dbReference type="EMBL" id="MDJ1134402.1"/>
    </source>
</evidence>
<keyword evidence="1" id="KW-0812">Transmembrane</keyword>
<name>A0ABT6ZZA1_9ACTN</name>